<dbReference type="EMBL" id="FBWC01000041">
    <property type="protein sequence ID" value="CUX67424.1"/>
    <property type="molecule type" value="Genomic_DNA"/>
</dbReference>
<dbReference type="AlphaFoldDB" id="A0A1S7SE83"/>
<name>A0A1S7SE83_AGRTU</name>
<dbReference type="Proteomes" id="UP000191897">
    <property type="component" value="Unassembled WGS sequence"/>
</dbReference>
<gene>
    <name evidence="1" type="ORF">AGR4C_pb20133</name>
</gene>
<sequence>MTYYPHLRRPSVEAIDVQLHYDHMSGTAYACSPIFQGVLPSRYRNREAAADAARVAIGTVANNRSDTSLQDIRIWLR</sequence>
<proteinExistence type="predicted"/>
<reference evidence="1 2" key="1">
    <citation type="submission" date="2016-01" db="EMBL/GenBank/DDBJ databases">
        <authorList>
            <person name="Oliw E.H."/>
        </authorList>
    </citation>
    <scope>NUCLEOTIDE SEQUENCE [LARGE SCALE GENOMIC DNA]</scope>
    <source>
        <strain evidence="1 2">Kerr 14</strain>
    </source>
</reference>
<evidence type="ECO:0000313" key="1">
    <source>
        <dbReference type="EMBL" id="CUX67424.1"/>
    </source>
</evidence>
<organism evidence="1 2">
    <name type="scientific">Agrobacterium tumefaciens str. Kerr 14</name>
    <dbReference type="NCBI Taxonomy" id="1183424"/>
    <lineage>
        <taxon>Bacteria</taxon>
        <taxon>Pseudomonadati</taxon>
        <taxon>Pseudomonadota</taxon>
        <taxon>Alphaproteobacteria</taxon>
        <taxon>Hyphomicrobiales</taxon>
        <taxon>Rhizobiaceae</taxon>
        <taxon>Rhizobium/Agrobacterium group</taxon>
        <taxon>Agrobacterium</taxon>
        <taxon>Agrobacterium tumefaciens complex</taxon>
    </lineage>
</organism>
<evidence type="ECO:0000313" key="2">
    <source>
        <dbReference type="Proteomes" id="UP000191897"/>
    </source>
</evidence>
<accession>A0A1S7SE83</accession>
<protein>
    <submittedName>
        <fullName evidence="1">Uncharacterized protein</fullName>
    </submittedName>
</protein>